<evidence type="ECO:0000256" key="11">
    <source>
        <dbReference type="ARBA" id="ARBA00022759"/>
    </source>
</evidence>
<evidence type="ECO:0000256" key="7">
    <source>
        <dbReference type="ARBA" id="ARBA00019179"/>
    </source>
</evidence>
<evidence type="ECO:0000256" key="5">
    <source>
        <dbReference type="ARBA" id="ARBA00007383"/>
    </source>
</evidence>
<keyword evidence="10 14" id="KW-0479">Metal-binding</keyword>
<evidence type="ECO:0000256" key="15">
    <source>
        <dbReference type="PROSITE-ProRule" id="PRU01319"/>
    </source>
</evidence>
<comment type="catalytic activity">
    <reaction evidence="1 14 15 16">
        <text>Endonucleolytic cleavage to 5'-phosphomonoester.</text>
        <dbReference type="EC" id="3.1.26.4"/>
    </reaction>
</comment>
<accession>J4V5F9</accession>
<protein>
    <recommendedName>
        <fullName evidence="7 14">Ribonuclease HII</fullName>
        <shortName evidence="14">RNase HII</shortName>
        <ecNumber evidence="6 14">3.1.26.4</ecNumber>
    </recommendedName>
</protein>
<feature type="domain" description="RNase H type-2" evidence="17">
    <location>
        <begin position="1"/>
        <end position="180"/>
    </location>
</feature>
<comment type="subcellular location">
    <subcellularLocation>
        <location evidence="4 14">Cytoplasm</location>
    </subcellularLocation>
</comment>
<evidence type="ECO:0000256" key="13">
    <source>
        <dbReference type="ARBA" id="ARBA00023211"/>
    </source>
</evidence>
<evidence type="ECO:0000256" key="9">
    <source>
        <dbReference type="ARBA" id="ARBA00022722"/>
    </source>
</evidence>
<dbReference type="PANTHER" id="PTHR10954">
    <property type="entry name" value="RIBONUCLEASE H2 SUBUNIT A"/>
    <property type="match status" value="1"/>
</dbReference>
<evidence type="ECO:0000259" key="17">
    <source>
        <dbReference type="PROSITE" id="PS51975"/>
    </source>
</evidence>
<evidence type="ECO:0000256" key="2">
    <source>
        <dbReference type="ARBA" id="ARBA00001946"/>
    </source>
</evidence>
<sequence length="180" mass="19801">MIIAGVDEVGRGCLAGPVIASAVILNENKINGIKDSKKISSKKRLNLSDQIKLNSDYSFGVVSPSVIDKINIHNASLLAMKKAIENLDIKPDIIYVDGLYVPETAFKTKAIVKGDSLIKEISAASILAKVYRDNLMIEYDKKYPGYFLKENKGYPTIAHKQALQLLGPSIIHRRSFKGVL</sequence>
<evidence type="ECO:0000256" key="4">
    <source>
        <dbReference type="ARBA" id="ARBA00004496"/>
    </source>
</evidence>
<dbReference type="SUPFAM" id="SSF53098">
    <property type="entry name" value="Ribonuclease H-like"/>
    <property type="match status" value="1"/>
</dbReference>
<dbReference type="GO" id="GO:0043137">
    <property type="term" value="P:DNA replication, removal of RNA primer"/>
    <property type="evidence" value="ECO:0007669"/>
    <property type="project" value="TreeGrafter"/>
</dbReference>
<dbReference type="PANTHER" id="PTHR10954:SF18">
    <property type="entry name" value="RIBONUCLEASE HII"/>
    <property type="match status" value="1"/>
</dbReference>
<evidence type="ECO:0000256" key="6">
    <source>
        <dbReference type="ARBA" id="ARBA00012180"/>
    </source>
</evidence>
<keyword evidence="8 14" id="KW-0963">Cytoplasm</keyword>
<dbReference type="CDD" id="cd07182">
    <property type="entry name" value="RNase_HII_bacteria_HII_like"/>
    <property type="match status" value="1"/>
</dbReference>
<dbReference type="AlphaFoldDB" id="J4V5F9"/>
<dbReference type="Proteomes" id="UP000010116">
    <property type="component" value="Unassembled WGS sequence"/>
</dbReference>
<feature type="binding site" evidence="14 15">
    <location>
        <position position="97"/>
    </location>
    <ligand>
        <name>a divalent metal cation</name>
        <dbReference type="ChEBI" id="CHEBI:60240"/>
    </ligand>
</feature>
<dbReference type="GO" id="GO:0004523">
    <property type="term" value="F:RNA-DNA hybrid ribonuclease activity"/>
    <property type="evidence" value="ECO:0007669"/>
    <property type="project" value="UniProtKB-UniRule"/>
</dbReference>
<dbReference type="GO" id="GO:0032299">
    <property type="term" value="C:ribonuclease H2 complex"/>
    <property type="evidence" value="ECO:0007669"/>
    <property type="project" value="TreeGrafter"/>
</dbReference>
<keyword evidence="9 14" id="KW-0540">Nuclease</keyword>
<keyword evidence="11 14" id="KW-0255">Endonuclease</keyword>
<dbReference type="HAMAP" id="MF_00052_B">
    <property type="entry name" value="RNase_HII_B"/>
    <property type="match status" value="1"/>
</dbReference>
<gene>
    <name evidence="14 18" type="primary">rnhB</name>
    <name evidence="18" type="ORF">NT02SARS_0239</name>
</gene>
<keyword evidence="12 14" id="KW-0378">Hydrolase</keyword>
<evidence type="ECO:0000256" key="1">
    <source>
        <dbReference type="ARBA" id="ARBA00000077"/>
    </source>
</evidence>
<dbReference type="InterPro" id="IPR022898">
    <property type="entry name" value="RNase_HII"/>
</dbReference>
<dbReference type="InterPro" id="IPR036397">
    <property type="entry name" value="RNaseH_sf"/>
</dbReference>
<dbReference type="GO" id="GO:0005737">
    <property type="term" value="C:cytoplasm"/>
    <property type="evidence" value="ECO:0007669"/>
    <property type="project" value="UniProtKB-SubCell"/>
</dbReference>
<dbReference type="PROSITE" id="PS51975">
    <property type="entry name" value="RNASE_H_2"/>
    <property type="match status" value="1"/>
</dbReference>
<dbReference type="HOGENOM" id="CLU_036532_3_2_6"/>
<evidence type="ECO:0000313" key="18">
    <source>
        <dbReference type="EMBL" id="EJP73707.1"/>
    </source>
</evidence>
<comment type="cofactor">
    <cofactor evidence="14 15">
        <name>Mn(2+)</name>
        <dbReference type="ChEBI" id="CHEBI:29035"/>
    </cofactor>
    <cofactor evidence="14 15">
        <name>Mg(2+)</name>
        <dbReference type="ChEBI" id="CHEBI:18420"/>
    </cofactor>
    <text evidence="14 15">Manganese or magnesium. Binds 1 divalent metal ion per monomer in the absence of substrate. May bind a second metal ion after substrate binding.</text>
</comment>
<reference evidence="18 19" key="1">
    <citation type="journal article" date="2012" name="ISME J.">
        <title>Genomic insights to SAR86, an abundant and uncultivated marine bacterial lineage.</title>
        <authorList>
            <person name="Dupont C.L."/>
            <person name="Rusch D.B."/>
            <person name="Yooseph S."/>
            <person name="Lombardo M.J."/>
            <person name="Richter R.A."/>
            <person name="Valas R."/>
            <person name="Novotny M."/>
            <person name="Yee-Greenbaum J."/>
            <person name="Selengut J.D."/>
            <person name="Haft D.H."/>
            <person name="Halpern A.L."/>
            <person name="Lasken R.S."/>
            <person name="Nealson K."/>
            <person name="Friedman R."/>
            <person name="Venter J.C."/>
        </authorList>
    </citation>
    <scope>NUCLEOTIDE SEQUENCE [LARGE SCALE GENOMIC DNA]</scope>
</reference>
<comment type="function">
    <text evidence="3 14 16">Endonuclease that specifically degrades the RNA of RNA-DNA hybrids.</text>
</comment>
<dbReference type="Gene3D" id="3.30.420.10">
    <property type="entry name" value="Ribonuclease H-like superfamily/Ribonuclease H"/>
    <property type="match status" value="1"/>
</dbReference>
<proteinExistence type="inferred from homology"/>
<dbReference type="InterPro" id="IPR012337">
    <property type="entry name" value="RNaseH-like_sf"/>
</dbReference>
<dbReference type="InterPro" id="IPR001352">
    <property type="entry name" value="RNase_HII/HIII"/>
</dbReference>
<evidence type="ECO:0000256" key="10">
    <source>
        <dbReference type="ARBA" id="ARBA00022723"/>
    </source>
</evidence>
<feature type="binding site" evidence="14 15">
    <location>
        <position position="7"/>
    </location>
    <ligand>
        <name>a divalent metal cation</name>
        <dbReference type="ChEBI" id="CHEBI:60240"/>
    </ligand>
</feature>
<feature type="binding site" evidence="14 15">
    <location>
        <position position="8"/>
    </location>
    <ligand>
        <name>a divalent metal cation</name>
        <dbReference type="ChEBI" id="CHEBI:60240"/>
    </ligand>
</feature>
<dbReference type="Pfam" id="PF01351">
    <property type="entry name" value="RNase_HII"/>
    <property type="match status" value="1"/>
</dbReference>
<dbReference type="GO" id="GO:0003723">
    <property type="term" value="F:RNA binding"/>
    <property type="evidence" value="ECO:0007669"/>
    <property type="project" value="UniProtKB-UniRule"/>
</dbReference>
<dbReference type="InterPro" id="IPR024567">
    <property type="entry name" value="RNase_HII/HIII_dom"/>
</dbReference>
<comment type="similarity">
    <text evidence="5 14 16">Belongs to the RNase HII family.</text>
</comment>
<organism evidence="18 19">
    <name type="scientific">SAR86 cluster bacterium SAR86B</name>
    <dbReference type="NCBI Taxonomy" id="1123867"/>
    <lineage>
        <taxon>Bacteria</taxon>
        <taxon>Pseudomonadati</taxon>
        <taxon>Pseudomonadota</taxon>
        <taxon>Gammaproteobacteria</taxon>
        <taxon>SAR86 cluster</taxon>
    </lineage>
</organism>
<evidence type="ECO:0000313" key="19">
    <source>
        <dbReference type="Proteomes" id="UP000010116"/>
    </source>
</evidence>
<evidence type="ECO:0000256" key="14">
    <source>
        <dbReference type="HAMAP-Rule" id="MF_00052"/>
    </source>
</evidence>
<comment type="cofactor">
    <cofactor evidence="2">
        <name>Mg(2+)</name>
        <dbReference type="ChEBI" id="CHEBI:18420"/>
    </cofactor>
</comment>
<name>J4V5F9_9GAMM</name>
<dbReference type="EC" id="3.1.26.4" evidence="6 14"/>
<evidence type="ECO:0000256" key="3">
    <source>
        <dbReference type="ARBA" id="ARBA00004065"/>
    </source>
</evidence>
<evidence type="ECO:0000256" key="16">
    <source>
        <dbReference type="RuleBase" id="RU003515"/>
    </source>
</evidence>
<dbReference type="NCBIfam" id="NF000595">
    <property type="entry name" value="PRK00015.1-3"/>
    <property type="match status" value="1"/>
</dbReference>
<dbReference type="EMBL" id="JH611165">
    <property type="protein sequence ID" value="EJP73707.1"/>
    <property type="molecule type" value="Genomic_DNA"/>
</dbReference>
<dbReference type="GO" id="GO:0006298">
    <property type="term" value="P:mismatch repair"/>
    <property type="evidence" value="ECO:0007669"/>
    <property type="project" value="TreeGrafter"/>
</dbReference>
<evidence type="ECO:0000256" key="8">
    <source>
        <dbReference type="ARBA" id="ARBA00022490"/>
    </source>
</evidence>
<keyword evidence="13 14" id="KW-0464">Manganese</keyword>
<dbReference type="GO" id="GO:0030145">
    <property type="term" value="F:manganese ion binding"/>
    <property type="evidence" value="ECO:0007669"/>
    <property type="project" value="UniProtKB-UniRule"/>
</dbReference>
<evidence type="ECO:0000256" key="12">
    <source>
        <dbReference type="ARBA" id="ARBA00022801"/>
    </source>
</evidence>